<dbReference type="AlphaFoldDB" id="A0A3N4IWT2"/>
<organism evidence="2 3">
    <name type="scientific">Choiromyces venosus 120613-1</name>
    <dbReference type="NCBI Taxonomy" id="1336337"/>
    <lineage>
        <taxon>Eukaryota</taxon>
        <taxon>Fungi</taxon>
        <taxon>Dikarya</taxon>
        <taxon>Ascomycota</taxon>
        <taxon>Pezizomycotina</taxon>
        <taxon>Pezizomycetes</taxon>
        <taxon>Pezizales</taxon>
        <taxon>Tuberaceae</taxon>
        <taxon>Choiromyces</taxon>
    </lineage>
</organism>
<evidence type="ECO:0000256" key="1">
    <source>
        <dbReference type="SAM" id="MobiDB-lite"/>
    </source>
</evidence>
<reference evidence="2 3" key="1">
    <citation type="journal article" date="2018" name="Nat. Ecol. Evol.">
        <title>Pezizomycetes genomes reveal the molecular basis of ectomycorrhizal truffle lifestyle.</title>
        <authorList>
            <person name="Murat C."/>
            <person name="Payen T."/>
            <person name="Noel B."/>
            <person name="Kuo A."/>
            <person name="Morin E."/>
            <person name="Chen J."/>
            <person name="Kohler A."/>
            <person name="Krizsan K."/>
            <person name="Balestrini R."/>
            <person name="Da Silva C."/>
            <person name="Montanini B."/>
            <person name="Hainaut M."/>
            <person name="Levati E."/>
            <person name="Barry K.W."/>
            <person name="Belfiori B."/>
            <person name="Cichocki N."/>
            <person name="Clum A."/>
            <person name="Dockter R.B."/>
            <person name="Fauchery L."/>
            <person name="Guy J."/>
            <person name="Iotti M."/>
            <person name="Le Tacon F."/>
            <person name="Lindquist E.A."/>
            <person name="Lipzen A."/>
            <person name="Malagnac F."/>
            <person name="Mello A."/>
            <person name="Molinier V."/>
            <person name="Miyauchi S."/>
            <person name="Poulain J."/>
            <person name="Riccioni C."/>
            <person name="Rubini A."/>
            <person name="Sitrit Y."/>
            <person name="Splivallo R."/>
            <person name="Traeger S."/>
            <person name="Wang M."/>
            <person name="Zifcakova L."/>
            <person name="Wipf D."/>
            <person name="Zambonelli A."/>
            <person name="Paolocci F."/>
            <person name="Nowrousian M."/>
            <person name="Ottonello S."/>
            <person name="Baldrian P."/>
            <person name="Spatafora J.W."/>
            <person name="Henrissat B."/>
            <person name="Nagy L.G."/>
            <person name="Aury J.M."/>
            <person name="Wincker P."/>
            <person name="Grigoriev I.V."/>
            <person name="Bonfante P."/>
            <person name="Martin F.M."/>
        </authorList>
    </citation>
    <scope>NUCLEOTIDE SEQUENCE [LARGE SCALE GENOMIC DNA]</scope>
    <source>
        <strain evidence="2 3">120613-1</strain>
    </source>
</reference>
<evidence type="ECO:0000313" key="3">
    <source>
        <dbReference type="Proteomes" id="UP000276215"/>
    </source>
</evidence>
<feature type="region of interest" description="Disordered" evidence="1">
    <location>
        <begin position="1"/>
        <end position="23"/>
    </location>
</feature>
<evidence type="ECO:0000313" key="2">
    <source>
        <dbReference type="EMBL" id="RPA88761.1"/>
    </source>
</evidence>
<protein>
    <submittedName>
        <fullName evidence="2">Uncharacterized protein</fullName>
    </submittedName>
</protein>
<sequence length="59" mass="6787">MMRTYTCTGKWKPKQAKAGQDTPTMTKYSLEPRVFHLEDSFIKVTEVGNQLSLAGWLCY</sequence>
<proteinExistence type="predicted"/>
<dbReference type="EMBL" id="ML120686">
    <property type="protein sequence ID" value="RPA88761.1"/>
    <property type="molecule type" value="Genomic_DNA"/>
</dbReference>
<dbReference type="Proteomes" id="UP000276215">
    <property type="component" value="Unassembled WGS sequence"/>
</dbReference>
<keyword evidence="3" id="KW-1185">Reference proteome</keyword>
<gene>
    <name evidence="2" type="ORF">L873DRAFT_1824094</name>
</gene>
<accession>A0A3N4IWT2</accession>
<name>A0A3N4IWT2_9PEZI</name>